<keyword evidence="1" id="KW-1133">Transmembrane helix</keyword>
<feature type="transmembrane region" description="Helical" evidence="1">
    <location>
        <begin position="12"/>
        <end position="32"/>
    </location>
</feature>
<sequence>MNVADFWNQSQAWNVVTIVIAGAFLISVVQGLRRGASSSARHLGLMFTEGLVTLVSLLLAWQLSNWLSPKVQSWLVGLNLKIPSEDLGTWEQFYYTGVTAVRDFSLLRYSVLFVLGYGVVKQLVYRLLDPVVDGWLGRRAEGAGVPTRGTPSIVSSVLGGLIGGVTGLGRGLVMIALLFIFTTLFPQTPVASYIQASTLYQTGARGVIQPVTGGFLESQLPVFTRAVEQEFSNILQRKYEVLDARIPQDVAQAAKQVTAKAKTDEEKARLLYRWVGTRIQYDWDKVEQYETRRIWKEQTPEDTFLTKQGVCIDFSRLYAVMARSVGLDVKVVTGLGYDGRGGYGPHAWNEVYIADESTWVPLDSTWVASGGNWFNPPGFNETHIKDA</sequence>
<dbReference type="InterPro" id="IPR052557">
    <property type="entry name" value="CAP/Cytokinesis_protein"/>
</dbReference>
<comment type="caution">
    <text evidence="3">The sequence shown here is derived from an EMBL/GenBank/DDBJ whole genome shotgun (WGS) entry which is preliminary data.</text>
</comment>
<dbReference type="InterPro" id="IPR038765">
    <property type="entry name" value="Papain-like_cys_pep_sf"/>
</dbReference>
<evidence type="ECO:0000259" key="2">
    <source>
        <dbReference type="SMART" id="SM00460"/>
    </source>
</evidence>
<organism evidence="3 4">
    <name type="scientific">Paenibacillus filicis</name>
    <dbReference type="NCBI Taxonomy" id="669464"/>
    <lineage>
        <taxon>Bacteria</taxon>
        <taxon>Bacillati</taxon>
        <taxon>Bacillota</taxon>
        <taxon>Bacilli</taxon>
        <taxon>Bacillales</taxon>
        <taxon>Paenibacillaceae</taxon>
        <taxon>Paenibacillus</taxon>
    </lineage>
</organism>
<keyword evidence="1" id="KW-0812">Transmembrane</keyword>
<dbReference type="PANTHER" id="PTHR46333">
    <property type="entry name" value="CYTOKINESIS PROTEIN 3"/>
    <property type="match status" value="1"/>
</dbReference>
<dbReference type="Proteomes" id="UP001469365">
    <property type="component" value="Unassembled WGS sequence"/>
</dbReference>
<name>A0ABU9DUJ9_9BACL</name>
<proteinExistence type="predicted"/>
<dbReference type="InterPro" id="IPR002931">
    <property type="entry name" value="Transglutaminase-like"/>
</dbReference>
<gene>
    <name evidence="3" type="ORF">WMW72_31685</name>
</gene>
<dbReference type="RefSeq" id="WP_341419598.1">
    <property type="nucleotide sequence ID" value="NZ_JBBPCC010000030.1"/>
</dbReference>
<dbReference type="Pfam" id="PF01841">
    <property type="entry name" value="Transglut_core"/>
    <property type="match status" value="1"/>
</dbReference>
<evidence type="ECO:0000313" key="3">
    <source>
        <dbReference type="EMBL" id="MEK8132467.1"/>
    </source>
</evidence>
<dbReference type="SMART" id="SM00460">
    <property type="entry name" value="TGc"/>
    <property type="match status" value="1"/>
</dbReference>
<dbReference type="EMBL" id="JBBPCC010000030">
    <property type="protein sequence ID" value="MEK8132467.1"/>
    <property type="molecule type" value="Genomic_DNA"/>
</dbReference>
<accession>A0ABU9DUJ9</accession>
<dbReference type="SUPFAM" id="SSF54001">
    <property type="entry name" value="Cysteine proteinases"/>
    <property type="match status" value="1"/>
</dbReference>
<evidence type="ECO:0000313" key="4">
    <source>
        <dbReference type="Proteomes" id="UP001469365"/>
    </source>
</evidence>
<feature type="transmembrane region" description="Helical" evidence="1">
    <location>
        <begin position="157"/>
        <end position="181"/>
    </location>
</feature>
<feature type="transmembrane region" description="Helical" evidence="1">
    <location>
        <begin position="44"/>
        <end position="63"/>
    </location>
</feature>
<feature type="domain" description="Transglutaminase-like" evidence="2">
    <location>
        <begin position="303"/>
        <end position="366"/>
    </location>
</feature>
<protein>
    <submittedName>
        <fullName evidence="3">Transglutaminase domain-containing protein</fullName>
    </submittedName>
</protein>
<dbReference type="Gene3D" id="3.10.620.30">
    <property type="match status" value="1"/>
</dbReference>
<feature type="transmembrane region" description="Helical" evidence="1">
    <location>
        <begin position="106"/>
        <end position="128"/>
    </location>
</feature>
<keyword evidence="4" id="KW-1185">Reference proteome</keyword>
<keyword evidence="1" id="KW-0472">Membrane</keyword>
<evidence type="ECO:0000256" key="1">
    <source>
        <dbReference type="SAM" id="Phobius"/>
    </source>
</evidence>
<reference evidence="3 4" key="1">
    <citation type="submission" date="2024-04" db="EMBL/GenBank/DDBJ databases">
        <title>draft genome sequnece of Paenibacillus filicis.</title>
        <authorList>
            <person name="Kim D.-U."/>
        </authorList>
    </citation>
    <scope>NUCLEOTIDE SEQUENCE [LARGE SCALE GENOMIC DNA]</scope>
    <source>
        <strain evidence="3 4">KACC14197</strain>
    </source>
</reference>
<dbReference type="PANTHER" id="PTHR46333:SF2">
    <property type="entry name" value="CYTOKINESIS PROTEIN 3"/>
    <property type="match status" value="1"/>
</dbReference>